<evidence type="ECO:0000313" key="2">
    <source>
        <dbReference type="Proteomes" id="UP000289482"/>
    </source>
</evidence>
<protein>
    <submittedName>
        <fullName evidence="1">Uncharacterized protein</fullName>
    </submittedName>
</protein>
<evidence type="ECO:0000313" key="1">
    <source>
        <dbReference type="EMBL" id="RXS59760.1"/>
    </source>
</evidence>
<organism evidence="1 2">
    <name type="scientific">Streptomyces sioyaensis</name>
    <dbReference type="NCBI Taxonomy" id="67364"/>
    <lineage>
        <taxon>Bacteria</taxon>
        <taxon>Bacillati</taxon>
        <taxon>Actinomycetota</taxon>
        <taxon>Actinomycetes</taxon>
        <taxon>Kitasatosporales</taxon>
        <taxon>Streptomycetaceae</taxon>
        <taxon>Streptomyces</taxon>
    </lineage>
</organism>
<comment type="caution">
    <text evidence="1">The sequence shown here is derived from an EMBL/GenBank/DDBJ whole genome shotgun (WGS) entry which is preliminary data.</text>
</comment>
<gene>
    <name evidence="1" type="ORF">EST54_29030</name>
</gene>
<name>A0A4Q1QSX4_9ACTN</name>
<keyword evidence="2" id="KW-1185">Reference proteome</keyword>
<dbReference type="Proteomes" id="UP000289482">
    <property type="component" value="Unassembled WGS sequence"/>
</dbReference>
<accession>A0A4Q1QSX4</accession>
<sequence>MSAIERLWAEYQLPDLDGLHFPDGRSYEVSLDVDAASGMRLGGAFDLEEVLAEDPDWVTDIGRNRSVPLADGGFLWAGEGVSHGSYGFCGRLHADHTLVWALFFEDSNPFTDIRVSGNTAVFRSTSGVSITVDIDDPLRPAVA</sequence>
<dbReference type="AlphaFoldDB" id="A0A4Q1QSX4"/>
<dbReference type="EMBL" id="SDIF01000130">
    <property type="protein sequence ID" value="RXS59760.1"/>
    <property type="molecule type" value="Genomic_DNA"/>
</dbReference>
<reference evidence="1 2" key="1">
    <citation type="submission" date="2019-01" db="EMBL/GenBank/DDBJ databases">
        <title>Draft genome sequences of the type strain Streptomyces sioyaensis DSM 40032 and its novel strain, TM32, a thermotolerant antibiotics-producing actinobacterium.</title>
        <authorList>
            <person name="Nakaew N."/>
            <person name="Lumyong S."/>
            <person name="Sloan W.T."/>
            <person name="Sungthong R."/>
        </authorList>
    </citation>
    <scope>NUCLEOTIDE SEQUENCE [LARGE SCALE GENOMIC DNA]</scope>
    <source>
        <strain evidence="1 2">DSM 40032</strain>
    </source>
</reference>
<proteinExistence type="predicted"/>